<keyword evidence="2" id="KW-1185">Reference proteome</keyword>
<name>A0A5M8R1A7_9BACT</name>
<evidence type="ECO:0000313" key="1">
    <source>
        <dbReference type="EMBL" id="KAA6441441.1"/>
    </source>
</evidence>
<comment type="caution">
    <text evidence="1">The sequence shown here is derived from an EMBL/GenBank/DDBJ whole genome shotgun (WGS) entry which is preliminary data.</text>
</comment>
<proteinExistence type="predicted"/>
<dbReference type="OrthoDB" id="7177295at2"/>
<reference evidence="1 2" key="1">
    <citation type="submission" date="2019-05" db="EMBL/GenBank/DDBJ databases">
        <authorList>
            <person name="Qu J.-H."/>
        </authorList>
    </citation>
    <scope>NUCLEOTIDE SEQUENCE [LARGE SCALE GENOMIC DNA]</scope>
    <source>
        <strain evidence="1 2">NS28</strain>
    </source>
</reference>
<dbReference type="Pfam" id="PF14099">
    <property type="entry name" value="Polysacc_lyase"/>
    <property type="match status" value="1"/>
</dbReference>
<protein>
    <recommendedName>
        <fullName evidence="3">Polysaccharide lyase family 7 protein</fullName>
    </recommendedName>
</protein>
<organism evidence="1 2">
    <name type="scientific">Dyadobacter flavalbus</name>
    <dbReference type="NCBI Taxonomy" id="2579942"/>
    <lineage>
        <taxon>Bacteria</taxon>
        <taxon>Pseudomonadati</taxon>
        <taxon>Bacteroidota</taxon>
        <taxon>Cytophagia</taxon>
        <taxon>Cytophagales</taxon>
        <taxon>Spirosomataceae</taxon>
        <taxon>Dyadobacter</taxon>
    </lineage>
</organism>
<evidence type="ECO:0008006" key="3">
    <source>
        <dbReference type="Google" id="ProtNLM"/>
    </source>
</evidence>
<dbReference type="Proteomes" id="UP000323994">
    <property type="component" value="Unassembled WGS sequence"/>
</dbReference>
<dbReference type="AlphaFoldDB" id="A0A5M8R1A7"/>
<evidence type="ECO:0000313" key="2">
    <source>
        <dbReference type="Proteomes" id="UP000323994"/>
    </source>
</evidence>
<accession>A0A5M8R1A7</accession>
<gene>
    <name evidence="1" type="ORF">FEM33_01530</name>
</gene>
<dbReference type="Gene3D" id="2.60.120.200">
    <property type="match status" value="1"/>
</dbReference>
<dbReference type="EMBL" id="VBSN01000013">
    <property type="protein sequence ID" value="KAA6441441.1"/>
    <property type="molecule type" value="Genomic_DNA"/>
</dbReference>
<dbReference type="InterPro" id="IPR025975">
    <property type="entry name" value="Polysacc_lyase"/>
</dbReference>
<dbReference type="RefSeq" id="WP_139010361.1">
    <property type="nucleotide sequence ID" value="NZ_VBSN01000013.1"/>
</dbReference>
<sequence length="295" mass="33019">MTTIFLKGTKLVSLPDGNCEIVPDVPETPTKPTKPDVSSFKLGPAIINNVLVGLKSGDYMPQNPDKPHSLQQVISFKDEVWRFEIRPGEVWKGSNGKSGDLNNKNRERSELYLKNSNFKRDTDIWINYKFMIPEGGDTLKPTEDGFMYIGQIHAAEDKGDVSSTPPVGLLLSAKNGKYFVTVTSASATDRIHTVKPKAITRGTFEVERGVWIDITIKVRFNPTKGLLQVWKGKQNVVNLENEGIGYNDETGPYWKFGAYRQPANETFVIYYANMTVSKDGKTSLWSRVENPLPIA</sequence>